<protein>
    <submittedName>
        <fullName evidence="1">Uncharacterized protein</fullName>
    </submittedName>
</protein>
<proteinExistence type="predicted"/>
<dbReference type="RefSeq" id="XP_024586056.1">
    <property type="nucleotide sequence ID" value="XM_024720904.1"/>
</dbReference>
<evidence type="ECO:0000313" key="1">
    <source>
        <dbReference type="EMBL" id="CEG49687.1"/>
    </source>
</evidence>
<dbReference type="AlphaFoldDB" id="A0A0P1B6G3"/>
<reference evidence="2" key="1">
    <citation type="submission" date="2014-09" db="EMBL/GenBank/DDBJ databases">
        <authorList>
            <person name="Sharma Rahul"/>
            <person name="Thines Marco"/>
        </authorList>
    </citation>
    <scope>NUCLEOTIDE SEQUENCE [LARGE SCALE GENOMIC DNA]</scope>
</reference>
<evidence type="ECO:0000313" key="2">
    <source>
        <dbReference type="Proteomes" id="UP000054928"/>
    </source>
</evidence>
<name>A0A0P1B6G3_PLAHL</name>
<organism evidence="1 2">
    <name type="scientific">Plasmopara halstedii</name>
    <name type="common">Downy mildew of sunflower</name>
    <dbReference type="NCBI Taxonomy" id="4781"/>
    <lineage>
        <taxon>Eukaryota</taxon>
        <taxon>Sar</taxon>
        <taxon>Stramenopiles</taxon>
        <taxon>Oomycota</taxon>
        <taxon>Peronosporomycetes</taxon>
        <taxon>Peronosporales</taxon>
        <taxon>Peronosporaceae</taxon>
        <taxon>Plasmopara</taxon>
    </lineage>
</organism>
<accession>A0A0P1B6G3</accession>
<sequence>MWCILRFVLSHILREEPLASSFVALPSAARLWVYGCGASADRDVCREMTPHEVWWLFHGRMIQYGRS</sequence>
<dbReference type="GeneID" id="36402494"/>
<dbReference type="Proteomes" id="UP000054928">
    <property type="component" value="Unassembled WGS sequence"/>
</dbReference>
<dbReference type="EMBL" id="CCYD01003090">
    <property type="protein sequence ID" value="CEG49687.1"/>
    <property type="molecule type" value="Genomic_DNA"/>
</dbReference>
<keyword evidence="2" id="KW-1185">Reference proteome</keyword>